<proteinExistence type="predicted"/>
<feature type="region of interest" description="Disordered" evidence="1">
    <location>
        <begin position="1"/>
        <end position="40"/>
    </location>
</feature>
<organism evidence="2 3">
    <name type="scientific">Streptomyces nymphaeiformis</name>
    <dbReference type="NCBI Taxonomy" id="2663842"/>
    <lineage>
        <taxon>Bacteria</taxon>
        <taxon>Bacillati</taxon>
        <taxon>Actinomycetota</taxon>
        <taxon>Actinomycetes</taxon>
        <taxon>Kitasatosporales</taxon>
        <taxon>Streptomycetaceae</taxon>
        <taxon>Streptomyces</taxon>
    </lineage>
</organism>
<comment type="caution">
    <text evidence="2">The sequence shown here is derived from an EMBL/GenBank/DDBJ whole genome shotgun (WGS) entry which is preliminary data.</text>
</comment>
<evidence type="ECO:0000313" key="3">
    <source>
        <dbReference type="Proteomes" id="UP000582643"/>
    </source>
</evidence>
<dbReference type="RefSeq" id="WP_184930754.1">
    <property type="nucleotide sequence ID" value="NZ_JACHJY010000003.1"/>
</dbReference>
<protein>
    <submittedName>
        <fullName evidence="2">Uncharacterized protein</fullName>
    </submittedName>
</protein>
<reference evidence="2 3" key="1">
    <citation type="submission" date="2020-08" db="EMBL/GenBank/DDBJ databases">
        <title>Genomic Encyclopedia of Type Strains, Phase III (KMG-III): the genomes of soil and plant-associated and newly described type strains.</title>
        <authorList>
            <person name="Whitman W."/>
        </authorList>
    </citation>
    <scope>NUCLEOTIDE SEQUENCE [LARGE SCALE GENOMIC DNA]</scope>
    <source>
        <strain evidence="2 3">SFB5A</strain>
    </source>
</reference>
<sequence>MTHPVRDPALDPASSPSPAATTPSWPAPPPPSPGGITDGITARGRAAAWSCSRAHRTSRLLARTAGFRLAREYVHHTTGPVAVSAPSILRTAA</sequence>
<dbReference type="AlphaFoldDB" id="A0A7W7TYS4"/>
<feature type="compositionally biased region" description="Low complexity" evidence="1">
    <location>
        <begin position="10"/>
        <end position="24"/>
    </location>
</feature>
<keyword evidence="3" id="KW-1185">Reference proteome</keyword>
<name>A0A7W7TYS4_9ACTN</name>
<evidence type="ECO:0000256" key="1">
    <source>
        <dbReference type="SAM" id="MobiDB-lite"/>
    </source>
</evidence>
<evidence type="ECO:0000313" key="2">
    <source>
        <dbReference type="EMBL" id="MBB4981446.1"/>
    </source>
</evidence>
<accession>A0A7W7TYS4</accession>
<dbReference type="EMBL" id="JACHJY010000003">
    <property type="protein sequence ID" value="MBB4981446.1"/>
    <property type="molecule type" value="Genomic_DNA"/>
</dbReference>
<gene>
    <name evidence="2" type="ORF">GGE06_002356</name>
</gene>
<dbReference type="Proteomes" id="UP000582643">
    <property type="component" value="Unassembled WGS sequence"/>
</dbReference>